<gene>
    <name evidence="9" type="ORF">CHC_T00003429001</name>
</gene>
<dbReference type="GeneID" id="17322905"/>
<reference evidence="10" key="1">
    <citation type="journal article" date="2013" name="Proc. Natl. Acad. Sci. U.S.A.">
        <title>Genome structure and metabolic features in the red seaweed Chondrus crispus shed light on evolution of the Archaeplastida.</title>
        <authorList>
            <person name="Collen J."/>
            <person name="Porcel B."/>
            <person name="Carre W."/>
            <person name="Ball S.G."/>
            <person name="Chaparro C."/>
            <person name="Tonon T."/>
            <person name="Barbeyron T."/>
            <person name="Michel G."/>
            <person name="Noel B."/>
            <person name="Valentin K."/>
            <person name="Elias M."/>
            <person name="Artiguenave F."/>
            <person name="Arun A."/>
            <person name="Aury J.M."/>
            <person name="Barbosa-Neto J.F."/>
            <person name="Bothwell J.H."/>
            <person name="Bouget F.Y."/>
            <person name="Brillet L."/>
            <person name="Cabello-Hurtado F."/>
            <person name="Capella-Gutierrez S."/>
            <person name="Charrier B."/>
            <person name="Cladiere L."/>
            <person name="Cock J.M."/>
            <person name="Coelho S.M."/>
            <person name="Colleoni C."/>
            <person name="Czjzek M."/>
            <person name="Da Silva C."/>
            <person name="Delage L."/>
            <person name="Denoeud F."/>
            <person name="Deschamps P."/>
            <person name="Dittami S.M."/>
            <person name="Gabaldon T."/>
            <person name="Gachon C.M."/>
            <person name="Groisillier A."/>
            <person name="Herve C."/>
            <person name="Jabbari K."/>
            <person name="Katinka M."/>
            <person name="Kloareg B."/>
            <person name="Kowalczyk N."/>
            <person name="Labadie K."/>
            <person name="Leblanc C."/>
            <person name="Lopez P.J."/>
            <person name="McLachlan D.H."/>
            <person name="Meslet-Cladiere L."/>
            <person name="Moustafa A."/>
            <person name="Nehr Z."/>
            <person name="Nyvall Collen P."/>
            <person name="Panaud O."/>
            <person name="Partensky F."/>
            <person name="Poulain J."/>
            <person name="Rensing S.A."/>
            <person name="Rousvoal S."/>
            <person name="Samson G."/>
            <person name="Symeonidi A."/>
            <person name="Weissenbach J."/>
            <person name="Zambounis A."/>
            <person name="Wincker P."/>
            <person name="Boyen C."/>
        </authorList>
    </citation>
    <scope>NUCLEOTIDE SEQUENCE [LARGE SCALE GENOMIC DNA]</scope>
    <source>
        <strain evidence="10">cv. Stackhouse</strain>
    </source>
</reference>
<dbReference type="InterPro" id="IPR036873">
    <property type="entry name" value="Rhodanese-like_dom_sf"/>
</dbReference>
<evidence type="ECO:0000313" key="9">
    <source>
        <dbReference type="EMBL" id="CDF35376.1"/>
    </source>
</evidence>
<dbReference type="Pfam" id="PF00639">
    <property type="entry name" value="Rotamase"/>
    <property type="match status" value="1"/>
</dbReference>
<dbReference type="Proteomes" id="UP000012073">
    <property type="component" value="Unassembled WGS sequence"/>
</dbReference>
<keyword evidence="5 6" id="KW-0697">Rotamase</keyword>
<dbReference type="Gene3D" id="3.40.250.10">
    <property type="entry name" value="Rhodanese-like domain"/>
    <property type="match status" value="1"/>
</dbReference>
<evidence type="ECO:0000256" key="2">
    <source>
        <dbReference type="ARBA" id="ARBA00007656"/>
    </source>
</evidence>
<dbReference type="EC" id="5.2.1.8" evidence="6"/>
<dbReference type="PROSITE" id="PS50206">
    <property type="entry name" value="RHODANESE_3"/>
    <property type="match status" value="1"/>
</dbReference>
<keyword evidence="10" id="KW-1185">Reference proteome</keyword>
<comment type="catalytic activity">
    <reaction evidence="6">
        <text>[protein]-peptidylproline (omega=180) = [protein]-peptidylproline (omega=0)</text>
        <dbReference type="Rhea" id="RHEA:16237"/>
        <dbReference type="Rhea" id="RHEA-COMP:10747"/>
        <dbReference type="Rhea" id="RHEA-COMP:10748"/>
        <dbReference type="ChEBI" id="CHEBI:83833"/>
        <dbReference type="ChEBI" id="CHEBI:83834"/>
        <dbReference type="EC" id="5.2.1.8"/>
    </reaction>
</comment>
<dbReference type="PROSITE" id="PS50198">
    <property type="entry name" value="PPIC_PPIASE_2"/>
    <property type="match status" value="1"/>
</dbReference>
<evidence type="ECO:0000256" key="6">
    <source>
        <dbReference type="RuleBase" id="RU363014"/>
    </source>
</evidence>
<evidence type="ECO:0000259" key="7">
    <source>
        <dbReference type="PROSITE" id="PS50198"/>
    </source>
</evidence>
<dbReference type="InterPro" id="IPR000297">
    <property type="entry name" value="PPIase_PpiC"/>
</dbReference>
<dbReference type="SUPFAM" id="SSF54534">
    <property type="entry name" value="FKBP-like"/>
    <property type="match status" value="1"/>
</dbReference>
<dbReference type="OMA" id="MQDPSFF"/>
<keyword evidence="3" id="KW-0963">Cytoplasm</keyword>
<evidence type="ECO:0000313" key="10">
    <source>
        <dbReference type="Proteomes" id="UP000012073"/>
    </source>
</evidence>
<dbReference type="RefSeq" id="XP_005715195.1">
    <property type="nucleotide sequence ID" value="XM_005715138.1"/>
</dbReference>
<evidence type="ECO:0000259" key="8">
    <source>
        <dbReference type="PROSITE" id="PS50206"/>
    </source>
</evidence>
<dbReference type="Pfam" id="PF00581">
    <property type="entry name" value="Rhodanese"/>
    <property type="match status" value="1"/>
</dbReference>
<proteinExistence type="inferred from homology"/>
<comment type="similarity">
    <text evidence="2">Belongs to the PpiC/parvulin rotamase family.</text>
</comment>
<dbReference type="PROSITE" id="PS01096">
    <property type="entry name" value="PPIC_PPIASE_1"/>
    <property type="match status" value="1"/>
</dbReference>
<dbReference type="InterPro" id="IPR001763">
    <property type="entry name" value="Rhodanese-like_dom"/>
</dbReference>
<dbReference type="PANTHER" id="PTHR43629:SF2">
    <property type="entry name" value="RHODANESE-LIKE_PPIC DOMAIN-CONTAINING PROTEIN 12, CHLOROPLASTIC"/>
    <property type="match status" value="1"/>
</dbReference>
<dbReference type="Gramene" id="CDF35376">
    <property type="protein sequence ID" value="CDF35376"/>
    <property type="gene ID" value="CHC_T00003429001"/>
</dbReference>
<dbReference type="SMART" id="SM00450">
    <property type="entry name" value="RHOD"/>
    <property type="match status" value="1"/>
</dbReference>
<feature type="domain" description="Rhodanese" evidence="8">
    <location>
        <begin position="169"/>
        <end position="264"/>
    </location>
</feature>
<dbReference type="AlphaFoldDB" id="R7QD57"/>
<dbReference type="Gene3D" id="3.10.50.40">
    <property type="match status" value="1"/>
</dbReference>
<protein>
    <recommendedName>
        <fullName evidence="6">Peptidyl-prolyl cis-trans isomerase</fullName>
        <ecNumber evidence="6">5.2.1.8</ecNumber>
    </recommendedName>
</protein>
<dbReference type="PANTHER" id="PTHR43629">
    <property type="entry name" value="PEPTIDYL-PROLYL CIS-TRANS ISOMERASE"/>
    <property type="match status" value="1"/>
</dbReference>
<dbReference type="GO" id="GO:0003755">
    <property type="term" value="F:peptidyl-prolyl cis-trans isomerase activity"/>
    <property type="evidence" value="ECO:0007669"/>
    <property type="project" value="UniProtKB-UniRule"/>
</dbReference>
<accession>R7QD57</accession>
<feature type="domain" description="PpiC" evidence="7">
    <location>
        <begin position="53"/>
        <end position="142"/>
    </location>
</feature>
<dbReference type="OrthoDB" id="1911748at2759"/>
<evidence type="ECO:0000256" key="3">
    <source>
        <dbReference type="ARBA" id="ARBA00022490"/>
    </source>
</evidence>
<dbReference type="InterPro" id="IPR052204">
    <property type="entry name" value="PpiC/parvulin_rotamase"/>
</dbReference>
<dbReference type="KEGG" id="ccp:CHC_T00003429001"/>
<comment type="subcellular location">
    <subcellularLocation>
        <location evidence="1">Cytoplasm</location>
    </subcellularLocation>
</comment>
<dbReference type="PhylomeDB" id="R7QD57"/>
<organism evidence="9 10">
    <name type="scientific">Chondrus crispus</name>
    <name type="common">Carrageen Irish moss</name>
    <name type="synonym">Polymorpha crispa</name>
    <dbReference type="NCBI Taxonomy" id="2769"/>
    <lineage>
        <taxon>Eukaryota</taxon>
        <taxon>Rhodophyta</taxon>
        <taxon>Florideophyceae</taxon>
        <taxon>Rhodymeniophycidae</taxon>
        <taxon>Gigartinales</taxon>
        <taxon>Gigartinaceae</taxon>
        <taxon>Chondrus</taxon>
    </lineage>
</organism>
<dbReference type="InterPro" id="IPR023058">
    <property type="entry name" value="PPIase_PpiC_CS"/>
</dbReference>
<name>R7QD57_CHOCR</name>
<evidence type="ECO:0000256" key="1">
    <source>
        <dbReference type="ARBA" id="ARBA00004496"/>
    </source>
</evidence>
<sequence>MVLGFAGPFALRNVASALSGRGYTGTYVCARRSRSLSPRMMSGPPRTEDMKQPTMVRARHILVETEDMLDAVKKQIDDGKGSFAELAGLVSTCTSKGRGGDLGWFRRNTMVKEFETAAFENPPGSILKVKSEFGWHLIRVEEHGLAERPITIVEYDERFGEKATGNTGSTDDVQRIDCREANELEIASLKGFMHLPMGEYGKWADKFEKGELHLDKNKETIVMCHHGIRSANFCFFLSQQGFTKVRNLIGGIDAYARKIDPSVPTY</sequence>
<dbReference type="EMBL" id="HG001729">
    <property type="protein sequence ID" value="CDF35376.1"/>
    <property type="molecule type" value="Genomic_DNA"/>
</dbReference>
<evidence type="ECO:0000256" key="4">
    <source>
        <dbReference type="ARBA" id="ARBA00046231"/>
    </source>
</evidence>
<dbReference type="SUPFAM" id="SSF52821">
    <property type="entry name" value="Rhodanese/Cell cycle control phosphatase"/>
    <property type="match status" value="1"/>
</dbReference>
<keyword evidence="5 6" id="KW-0413">Isomerase</keyword>
<comment type="function">
    <text evidence="4">PPIases accelerate the folding of proteins. It prefers amino acid residues with hydrophobic side chains like leucine and phenylalanine in the P1 position of the peptides substrates.</text>
</comment>
<dbReference type="GO" id="GO:0005737">
    <property type="term" value="C:cytoplasm"/>
    <property type="evidence" value="ECO:0007669"/>
    <property type="project" value="UniProtKB-SubCell"/>
</dbReference>
<evidence type="ECO:0000256" key="5">
    <source>
        <dbReference type="PROSITE-ProRule" id="PRU00278"/>
    </source>
</evidence>
<dbReference type="InterPro" id="IPR046357">
    <property type="entry name" value="PPIase_dom_sf"/>
</dbReference>
<dbReference type="STRING" id="2769.R7QD57"/>